<keyword evidence="1" id="KW-1133">Transmembrane helix</keyword>
<feature type="transmembrane region" description="Helical" evidence="1">
    <location>
        <begin position="47"/>
        <end position="65"/>
    </location>
</feature>
<dbReference type="EMBL" id="JACNEP010000013">
    <property type="protein sequence ID" value="MBC3767141.1"/>
    <property type="molecule type" value="Genomic_DNA"/>
</dbReference>
<keyword evidence="1" id="KW-0472">Membrane</keyword>
<evidence type="ECO:0000313" key="3">
    <source>
        <dbReference type="Proteomes" id="UP000601768"/>
    </source>
</evidence>
<evidence type="ECO:0000256" key="1">
    <source>
        <dbReference type="SAM" id="Phobius"/>
    </source>
</evidence>
<keyword evidence="3" id="KW-1185">Reference proteome</keyword>
<dbReference type="RefSeq" id="WP_186507651.1">
    <property type="nucleotide sequence ID" value="NZ_JACNEP010000013.1"/>
</dbReference>
<evidence type="ECO:0000313" key="2">
    <source>
        <dbReference type="EMBL" id="MBC3767141.1"/>
    </source>
</evidence>
<protein>
    <submittedName>
        <fullName evidence="2">Uncharacterized protein</fullName>
    </submittedName>
</protein>
<keyword evidence="1" id="KW-0812">Transmembrane</keyword>
<dbReference type="AlphaFoldDB" id="A0A8J6IXA3"/>
<name>A0A8J6IXA3_9ALTE</name>
<feature type="transmembrane region" description="Helical" evidence="1">
    <location>
        <begin position="77"/>
        <end position="101"/>
    </location>
</feature>
<feature type="transmembrane region" description="Helical" evidence="1">
    <location>
        <begin position="113"/>
        <end position="134"/>
    </location>
</feature>
<reference evidence="2" key="1">
    <citation type="journal article" date="2018" name="Int. J. Syst. Evol. Microbiol.">
        <title>Neptunicella marina gen. nov., sp. nov., isolated from surface seawater.</title>
        <authorList>
            <person name="Liu X."/>
            <person name="Lai Q."/>
            <person name="Du Y."/>
            <person name="Zhang X."/>
            <person name="Liu Z."/>
            <person name="Sun F."/>
            <person name="Shao Z."/>
        </authorList>
    </citation>
    <scope>NUCLEOTIDE SEQUENCE</scope>
    <source>
        <strain evidence="2">S27-2</strain>
    </source>
</reference>
<organism evidence="2 3">
    <name type="scientific">Neptunicella marina</name>
    <dbReference type="NCBI Taxonomy" id="2125989"/>
    <lineage>
        <taxon>Bacteria</taxon>
        <taxon>Pseudomonadati</taxon>
        <taxon>Pseudomonadota</taxon>
        <taxon>Gammaproteobacteria</taxon>
        <taxon>Alteromonadales</taxon>
        <taxon>Alteromonadaceae</taxon>
        <taxon>Neptunicella</taxon>
    </lineage>
</organism>
<proteinExistence type="predicted"/>
<feature type="transmembrane region" description="Helical" evidence="1">
    <location>
        <begin position="12"/>
        <end position="35"/>
    </location>
</feature>
<sequence length="142" mass="15663">MRGQSIMVQAIRISILYFLCVFAAGFVLGTVRVLFVVDFIGERNAELMETPVMMIVCWVVARHLVAKNKNVLNPSGAWLVGIVALLLLLSVEFTVVLTLRGLSLNEYFANRDVIAGAAYLVALVWYALAPVVFYKAGSHSTR</sequence>
<reference evidence="2" key="2">
    <citation type="submission" date="2020-08" db="EMBL/GenBank/DDBJ databases">
        <authorList>
            <person name="Lai Q."/>
        </authorList>
    </citation>
    <scope>NUCLEOTIDE SEQUENCE</scope>
    <source>
        <strain evidence="2">S27-2</strain>
    </source>
</reference>
<comment type="caution">
    <text evidence="2">The sequence shown here is derived from an EMBL/GenBank/DDBJ whole genome shotgun (WGS) entry which is preliminary data.</text>
</comment>
<accession>A0A8J6IXA3</accession>
<dbReference type="Proteomes" id="UP000601768">
    <property type="component" value="Unassembled WGS sequence"/>
</dbReference>
<gene>
    <name evidence="2" type="ORF">H8B19_14745</name>
</gene>